<evidence type="ECO:0000313" key="3">
    <source>
        <dbReference type="Proteomes" id="UP000653127"/>
    </source>
</evidence>
<evidence type="ECO:0000313" key="2">
    <source>
        <dbReference type="EMBL" id="MBC8546571.1"/>
    </source>
</evidence>
<dbReference type="RefSeq" id="WP_249282649.1">
    <property type="nucleotide sequence ID" value="NZ_JACRST010000007.1"/>
</dbReference>
<comment type="caution">
    <text evidence="2">The sequence shown here is derived from an EMBL/GenBank/DDBJ whole genome shotgun (WGS) entry which is preliminary data.</text>
</comment>
<name>A0A926DXE4_9FIRM</name>
<evidence type="ECO:0000256" key="1">
    <source>
        <dbReference type="SAM" id="MobiDB-lite"/>
    </source>
</evidence>
<feature type="region of interest" description="Disordered" evidence="1">
    <location>
        <begin position="152"/>
        <end position="297"/>
    </location>
</feature>
<reference evidence="2" key="1">
    <citation type="submission" date="2020-08" db="EMBL/GenBank/DDBJ databases">
        <title>Genome public.</title>
        <authorList>
            <person name="Liu C."/>
            <person name="Sun Q."/>
        </authorList>
    </citation>
    <scope>NUCLEOTIDE SEQUENCE</scope>
    <source>
        <strain evidence="2">NSJ-31</strain>
    </source>
</reference>
<accession>A0A926DXE4</accession>
<gene>
    <name evidence="2" type="ORF">H8711_06435</name>
</gene>
<feature type="region of interest" description="Disordered" evidence="1">
    <location>
        <begin position="514"/>
        <end position="599"/>
    </location>
</feature>
<sequence>MMQTVIDAGFAASILSRYAGALPAPVLPARLVFLQPDGAPEAESAAPRYETYIQNITNIARYAQENVVVNLHLNFHFLNRLMMQNVRLYARGQAAPSTSGTAGRIAGEISVRGGLSAGGGGAAARGEAILRETVRFLQAAGAPEMIQRLAAPAGEPRQENGISHAGHTRAAAVQRVPAGRPDTAISAPAEDATRHAAPSALRVASREERIPHPAASSDAAPRAIERTAGPQRPVTFTHPEAARQAAHDLGERSRERAAVVNRSRPGEPPAANRTAAPAPAAQKRAVPERGRMSGQPVLGPSWSAAPGEPAAATGRILSPAAQTGNSIQMQYTAAILSAAQTAGAADTAARMMALSSPAKLLLRSATARGAEAGQRGLSAAPAPPAAGAARPAGREDGGHLTAGKAQMQRGNTAWGPAHAATVAGPAIWPVTHSLHLAAAQAAAPLTTLLLGQQQPAGAAESSRRATRQAGTMWGAAVNASMGAPSAIGAVSPGLAARVSGEAVRHPASLRLYPADGSPGINQRQAAGLPATSGAAGHVDLSGGHPGTAQGSPTVGRSSPAAMTHRQAGPQRGAEAPQTMSEATARTASGAGVQTAPVIPPSIVHRRQAVQDGAPEQPADIQTIRRVVKQESRTVETRKQTEKNIAINAPPPLTAPVAEQKQSGQVPINQLADQVYQVIEKRLRSERLRRGGF</sequence>
<keyword evidence="3" id="KW-1185">Reference proteome</keyword>
<dbReference type="EMBL" id="JACRST010000007">
    <property type="protein sequence ID" value="MBC8546571.1"/>
    <property type="molecule type" value="Genomic_DNA"/>
</dbReference>
<feature type="region of interest" description="Disordered" evidence="1">
    <location>
        <begin position="372"/>
        <end position="400"/>
    </location>
</feature>
<dbReference type="Proteomes" id="UP000653127">
    <property type="component" value="Unassembled WGS sequence"/>
</dbReference>
<dbReference type="AlphaFoldDB" id="A0A926DXE4"/>
<protein>
    <submittedName>
        <fullName evidence="2">Uncharacterized protein</fullName>
    </submittedName>
</protein>
<feature type="compositionally biased region" description="Basic and acidic residues" evidence="1">
    <location>
        <begin position="245"/>
        <end position="257"/>
    </location>
</feature>
<feature type="compositionally biased region" description="Low complexity" evidence="1">
    <location>
        <begin position="269"/>
        <end position="284"/>
    </location>
</feature>
<feature type="compositionally biased region" description="Polar residues" evidence="1">
    <location>
        <begin position="577"/>
        <end position="586"/>
    </location>
</feature>
<proteinExistence type="predicted"/>
<organism evidence="2 3">
    <name type="scientific">Ligaoa zhengdingensis</name>
    <dbReference type="NCBI Taxonomy" id="2763658"/>
    <lineage>
        <taxon>Bacteria</taxon>
        <taxon>Bacillati</taxon>
        <taxon>Bacillota</taxon>
        <taxon>Clostridia</taxon>
        <taxon>Eubacteriales</taxon>
        <taxon>Oscillospiraceae</taxon>
        <taxon>Ligaoa</taxon>
    </lineage>
</organism>